<reference evidence="2 3" key="1">
    <citation type="submission" date="2022-06" db="EMBL/GenBank/DDBJ databases">
        <title>Mesorhizobium sp. strain RP14 Genome sequencing and assembly.</title>
        <authorList>
            <person name="Kim I."/>
        </authorList>
    </citation>
    <scope>NUCLEOTIDE SEQUENCE [LARGE SCALE GENOMIC DNA]</scope>
    <source>
        <strain evidence="3">RP14(2022)</strain>
    </source>
</reference>
<feature type="chain" id="PRO_5046074099" description="TonB C-terminal domain-containing protein" evidence="1">
    <location>
        <begin position="19"/>
        <end position="114"/>
    </location>
</feature>
<comment type="caution">
    <text evidence="2">The sequence shown here is derived from an EMBL/GenBank/DDBJ whole genome shotgun (WGS) entry which is preliminary data.</text>
</comment>
<dbReference type="Gene3D" id="3.30.1150.10">
    <property type="match status" value="1"/>
</dbReference>
<evidence type="ECO:0000256" key="1">
    <source>
        <dbReference type="SAM" id="SignalP"/>
    </source>
</evidence>
<evidence type="ECO:0008006" key="4">
    <source>
        <dbReference type="Google" id="ProtNLM"/>
    </source>
</evidence>
<accession>A0ABT1C9K1</accession>
<evidence type="ECO:0000313" key="3">
    <source>
        <dbReference type="Proteomes" id="UP001205906"/>
    </source>
</evidence>
<protein>
    <recommendedName>
        <fullName evidence="4">TonB C-terminal domain-containing protein</fullName>
    </recommendedName>
</protein>
<dbReference type="Proteomes" id="UP001205906">
    <property type="component" value="Unassembled WGS sequence"/>
</dbReference>
<feature type="signal peptide" evidence="1">
    <location>
        <begin position="1"/>
        <end position="18"/>
    </location>
</feature>
<name>A0ABT1C9K1_9HYPH</name>
<dbReference type="EMBL" id="JAMXQS010000006">
    <property type="protein sequence ID" value="MCO6050836.1"/>
    <property type="molecule type" value="Genomic_DNA"/>
</dbReference>
<organism evidence="2 3">
    <name type="scientific">Mesorhizobium liriopis</name>
    <dbReference type="NCBI Taxonomy" id="2953882"/>
    <lineage>
        <taxon>Bacteria</taxon>
        <taxon>Pseudomonadati</taxon>
        <taxon>Pseudomonadota</taxon>
        <taxon>Alphaproteobacteria</taxon>
        <taxon>Hyphomicrobiales</taxon>
        <taxon>Phyllobacteriaceae</taxon>
        <taxon>Mesorhizobium</taxon>
    </lineage>
</organism>
<dbReference type="RefSeq" id="WP_252819797.1">
    <property type="nucleotide sequence ID" value="NZ_JAMXQS010000006.1"/>
</dbReference>
<evidence type="ECO:0000313" key="2">
    <source>
        <dbReference type="EMBL" id="MCO6050836.1"/>
    </source>
</evidence>
<keyword evidence="3" id="KW-1185">Reference proteome</keyword>
<gene>
    <name evidence="2" type="ORF">NGM99_13715</name>
</gene>
<sequence length="114" mass="12114">MRALVAIGLSLSASAASAADLKEQIYSCWSVPAGFEQGPPPLSFDVKLDGSGAVQDVTFIGEKPSDPTVEKLIRSSSLAIQRCSPYVAVKVGTQRVTLDLRDILDAQPEIDPLK</sequence>
<proteinExistence type="predicted"/>
<keyword evidence="1" id="KW-0732">Signal</keyword>